<dbReference type="GO" id="GO:0006508">
    <property type="term" value="P:proteolysis"/>
    <property type="evidence" value="ECO:0007669"/>
    <property type="project" value="UniProtKB-KW"/>
</dbReference>
<keyword evidence="10 11" id="KW-0472">Membrane</keyword>
<dbReference type="PANTHER" id="PTHR42837:SF2">
    <property type="entry name" value="MEMBRANE METALLOPROTEASE ARASP2, CHLOROPLASTIC-RELATED"/>
    <property type="match status" value="1"/>
</dbReference>
<evidence type="ECO:0000256" key="5">
    <source>
        <dbReference type="ARBA" id="ARBA00022692"/>
    </source>
</evidence>
<dbReference type="Pfam" id="PF17820">
    <property type="entry name" value="PDZ_6"/>
    <property type="match status" value="1"/>
</dbReference>
<organism evidence="14">
    <name type="scientific">Nakamurella sp. A5-74</name>
    <dbReference type="NCBI Taxonomy" id="3158264"/>
    <lineage>
        <taxon>Bacteria</taxon>
        <taxon>Bacillati</taxon>
        <taxon>Actinomycetota</taxon>
        <taxon>Actinomycetes</taxon>
        <taxon>Nakamurellales</taxon>
        <taxon>Nakamurellaceae</taxon>
        <taxon>Nakamurella</taxon>
    </lineage>
</organism>
<sequence>MLTAIGIVLFVLGLLFSIAWHELGHLTFAKVFKVRTTQYMVGFGKTVWSKKVGETEYGIKAVPLGGYIRMIGMVPPDKFGRQRITTTALGPAGIFRQLVEDTRHGDRAQVLETDDGRQFYQLHPFKRIVIMFAGPFMNLVLAVILFGVVMTTIGVPTPNTTVSSVSACVVPATASAAEQQKTECPQTEWTPARMIGLQPGDVITDFAGTSITGWTQLTALIRAAAGQTVPLTVQRAGTPVTQQVTIVLTERPVTGANDQVVGTTPAGFLGVGPQFPYVTQSFGSAFDRTGQFIGTAAHAVIQIPSRIPALWDAIFNGAERDANSPVGIVGAGRISGEILALDSPAKDKWALFLTLLAGFNMSLFLLNLLPLLPLDGGHILGAVIEWIRRGINRLRRKALPPPFDVAKLMPVAYVVALLFIGLTVLTFIADVVNPVNLF</sequence>
<dbReference type="CDD" id="cd06163">
    <property type="entry name" value="S2P-M50_PDZ_RseP-like"/>
    <property type="match status" value="1"/>
</dbReference>
<feature type="transmembrane region" description="Helical" evidence="11">
    <location>
        <begin position="411"/>
        <end position="432"/>
    </location>
</feature>
<evidence type="ECO:0000256" key="4">
    <source>
        <dbReference type="ARBA" id="ARBA00022670"/>
    </source>
</evidence>
<evidence type="ECO:0000256" key="6">
    <source>
        <dbReference type="ARBA" id="ARBA00022801"/>
    </source>
</evidence>
<dbReference type="AlphaFoldDB" id="A0AAU8DIG0"/>
<accession>A0AAU8DIG0</accession>
<dbReference type="SUPFAM" id="SSF50156">
    <property type="entry name" value="PDZ domain-like"/>
    <property type="match status" value="1"/>
</dbReference>
<dbReference type="EMBL" id="CP159218">
    <property type="protein sequence ID" value="XCG61981.1"/>
    <property type="molecule type" value="Genomic_DNA"/>
</dbReference>
<evidence type="ECO:0000259" key="12">
    <source>
        <dbReference type="Pfam" id="PF02163"/>
    </source>
</evidence>
<keyword evidence="8 11" id="KW-1133">Transmembrane helix</keyword>
<keyword evidence="9" id="KW-0482">Metalloprotease</keyword>
<feature type="domain" description="PDZ" evidence="13">
    <location>
        <begin position="190"/>
        <end position="235"/>
    </location>
</feature>
<gene>
    <name evidence="14" type="ORF">ABLG96_11860</name>
</gene>
<evidence type="ECO:0000313" key="14">
    <source>
        <dbReference type="EMBL" id="XCG61981.1"/>
    </source>
</evidence>
<dbReference type="GO" id="GO:0016020">
    <property type="term" value="C:membrane"/>
    <property type="evidence" value="ECO:0007669"/>
    <property type="project" value="UniProtKB-SubCell"/>
</dbReference>
<reference evidence="14" key="1">
    <citation type="submission" date="2024-05" db="EMBL/GenBank/DDBJ databases">
        <authorList>
            <person name="Cai S.Y."/>
            <person name="Jin L.M."/>
            <person name="Li H.R."/>
        </authorList>
    </citation>
    <scope>NUCLEOTIDE SEQUENCE</scope>
    <source>
        <strain evidence="14">A5-74</strain>
    </source>
</reference>
<evidence type="ECO:0000256" key="11">
    <source>
        <dbReference type="SAM" id="Phobius"/>
    </source>
</evidence>
<dbReference type="PANTHER" id="PTHR42837">
    <property type="entry name" value="REGULATOR OF SIGMA-E PROTEASE RSEP"/>
    <property type="match status" value="1"/>
</dbReference>
<proteinExistence type="inferred from homology"/>
<keyword evidence="4 14" id="KW-0645">Protease</keyword>
<feature type="transmembrane region" description="Helical" evidence="11">
    <location>
        <begin position="128"/>
        <end position="149"/>
    </location>
</feature>
<evidence type="ECO:0000256" key="3">
    <source>
        <dbReference type="ARBA" id="ARBA00007931"/>
    </source>
</evidence>
<name>A0AAU8DIG0_9ACTN</name>
<evidence type="ECO:0000259" key="13">
    <source>
        <dbReference type="Pfam" id="PF17820"/>
    </source>
</evidence>
<evidence type="ECO:0000256" key="7">
    <source>
        <dbReference type="ARBA" id="ARBA00022833"/>
    </source>
</evidence>
<keyword evidence="5 11" id="KW-0812">Transmembrane</keyword>
<comment type="similarity">
    <text evidence="3">Belongs to the peptidase M50B family.</text>
</comment>
<dbReference type="RefSeq" id="WP_353647597.1">
    <property type="nucleotide sequence ID" value="NZ_CP159218.1"/>
</dbReference>
<evidence type="ECO:0000256" key="10">
    <source>
        <dbReference type="ARBA" id="ARBA00023136"/>
    </source>
</evidence>
<comment type="subcellular location">
    <subcellularLocation>
        <location evidence="2">Membrane</location>
        <topology evidence="2">Multi-pass membrane protein</topology>
    </subcellularLocation>
</comment>
<feature type="domain" description="Peptidase M50" evidence="12">
    <location>
        <begin position="10"/>
        <end position="396"/>
    </location>
</feature>
<dbReference type="Gene3D" id="2.30.42.10">
    <property type="match status" value="1"/>
</dbReference>
<dbReference type="GO" id="GO:0004222">
    <property type="term" value="F:metalloendopeptidase activity"/>
    <property type="evidence" value="ECO:0007669"/>
    <property type="project" value="InterPro"/>
</dbReference>
<feature type="transmembrane region" description="Helical" evidence="11">
    <location>
        <begin position="349"/>
        <end position="369"/>
    </location>
</feature>
<dbReference type="InterPro" id="IPR036034">
    <property type="entry name" value="PDZ_sf"/>
</dbReference>
<keyword evidence="7" id="KW-0862">Zinc</keyword>
<evidence type="ECO:0000256" key="9">
    <source>
        <dbReference type="ARBA" id="ARBA00023049"/>
    </source>
</evidence>
<dbReference type="InterPro" id="IPR004387">
    <property type="entry name" value="Pept_M50_Zn"/>
</dbReference>
<dbReference type="InterPro" id="IPR008915">
    <property type="entry name" value="Peptidase_M50"/>
</dbReference>
<protein>
    <submittedName>
        <fullName evidence="14">Site-2 protease family protein</fullName>
    </submittedName>
</protein>
<evidence type="ECO:0000256" key="2">
    <source>
        <dbReference type="ARBA" id="ARBA00004141"/>
    </source>
</evidence>
<comment type="cofactor">
    <cofactor evidence="1">
        <name>Zn(2+)</name>
        <dbReference type="ChEBI" id="CHEBI:29105"/>
    </cofactor>
</comment>
<dbReference type="InterPro" id="IPR041489">
    <property type="entry name" value="PDZ_6"/>
</dbReference>
<evidence type="ECO:0000256" key="1">
    <source>
        <dbReference type="ARBA" id="ARBA00001947"/>
    </source>
</evidence>
<dbReference type="Pfam" id="PF02163">
    <property type="entry name" value="Peptidase_M50"/>
    <property type="match status" value="1"/>
</dbReference>
<keyword evidence="6" id="KW-0378">Hydrolase</keyword>
<evidence type="ECO:0000256" key="8">
    <source>
        <dbReference type="ARBA" id="ARBA00022989"/>
    </source>
</evidence>